<dbReference type="GO" id="GO:0003723">
    <property type="term" value="F:RNA binding"/>
    <property type="evidence" value="ECO:0007669"/>
    <property type="project" value="UniProtKB-UniRule"/>
</dbReference>
<dbReference type="KEGG" id="ccp:CHC_T00006486001"/>
<protein>
    <recommendedName>
        <fullName evidence="4">RRM domain-containing protein</fullName>
    </recommendedName>
</protein>
<proteinExistence type="predicted"/>
<dbReference type="OrthoDB" id="4820at2759"/>
<dbReference type="Proteomes" id="UP000012073">
    <property type="component" value="Unassembled WGS sequence"/>
</dbReference>
<dbReference type="Gene3D" id="3.30.70.330">
    <property type="match status" value="1"/>
</dbReference>
<dbReference type="PANTHER" id="PTHR48024:SF56">
    <property type="entry name" value="HETEROGENEOUS NUCLEAR RIBONUCLEOPROTEIN A0"/>
    <property type="match status" value="1"/>
</dbReference>
<sequence length="358" mass="38713">MNIAFAHPPNPCPRAVHAVPRVTPRRLRARHALPTLRRTRPRSLRLSAAASPSDEDRAAAAAAAPSSRNSDTAESYLQCVECAAVYVVEPEELEGAPRVVGCSACLHEWYASETDLLWGEEEALSALAAHASFEAKSKTVKSEGERAINAAKGVGTAMKKDVPAPAMTAKTAEKNKPGGEKDGAPEAAVLSKDPTRDSPGENRSSTSKQEADKEGHFNVFVGNLSFRATEEDLYRAFSGYGAVLRCQVPADQSGASRGYGFVEMRTRESALKAIESLQGTSIMGRDVSLNEARPRKEGFVAKKQQSRTGWSSRARSNSRDFASRASGDGRTSPQSGFRKDRKQQKEGTKDRLKYSKNS</sequence>
<feature type="region of interest" description="Disordered" evidence="3">
    <location>
        <begin position="285"/>
        <end position="358"/>
    </location>
</feature>
<feature type="region of interest" description="Disordered" evidence="3">
    <location>
        <begin position="159"/>
        <end position="214"/>
    </location>
</feature>
<dbReference type="Gramene" id="CDF39227">
    <property type="protein sequence ID" value="CDF39227"/>
    <property type="gene ID" value="CHC_T00006486001"/>
</dbReference>
<dbReference type="STRING" id="2769.R7QL30"/>
<evidence type="ECO:0000256" key="1">
    <source>
        <dbReference type="ARBA" id="ARBA00022884"/>
    </source>
</evidence>
<dbReference type="CDD" id="cd00590">
    <property type="entry name" value="RRM_SF"/>
    <property type="match status" value="1"/>
</dbReference>
<keyword evidence="1 2" id="KW-0694">RNA-binding</keyword>
<dbReference type="GeneID" id="17326870"/>
<dbReference type="SMART" id="SM00360">
    <property type="entry name" value="RRM"/>
    <property type="match status" value="1"/>
</dbReference>
<accession>R7QL30</accession>
<gene>
    <name evidence="5" type="ORF">CHC_T00006486001</name>
</gene>
<dbReference type="InterPro" id="IPR035979">
    <property type="entry name" value="RBD_domain_sf"/>
</dbReference>
<dbReference type="RefSeq" id="XP_005719138.1">
    <property type="nucleotide sequence ID" value="XM_005719081.1"/>
</dbReference>
<dbReference type="InterPro" id="IPR012677">
    <property type="entry name" value="Nucleotide-bd_a/b_plait_sf"/>
</dbReference>
<feature type="compositionally biased region" description="Polar residues" evidence="3">
    <location>
        <begin position="306"/>
        <end position="315"/>
    </location>
</feature>
<dbReference type="InterPro" id="IPR011723">
    <property type="entry name" value="Znf/thioredoxin_put"/>
</dbReference>
<evidence type="ECO:0000256" key="3">
    <source>
        <dbReference type="SAM" id="MobiDB-lite"/>
    </source>
</evidence>
<dbReference type="AlphaFoldDB" id="R7QL30"/>
<dbReference type="PANTHER" id="PTHR48024">
    <property type="entry name" value="GEO13361P1-RELATED"/>
    <property type="match status" value="1"/>
</dbReference>
<dbReference type="InterPro" id="IPR000504">
    <property type="entry name" value="RRM_dom"/>
</dbReference>
<feature type="region of interest" description="Disordered" evidence="3">
    <location>
        <begin position="41"/>
        <end position="67"/>
    </location>
</feature>
<evidence type="ECO:0000313" key="5">
    <source>
        <dbReference type="EMBL" id="CDF39227.1"/>
    </source>
</evidence>
<dbReference type="OMA" id="HEWYASE"/>
<evidence type="ECO:0000256" key="2">
    <source>
        <dbReference type="PROSITE-ProRule" id="PRU00176"/>
    </source>
</evidence>
<dbReference type="PROSITE" id="PS50102">
    <property type="entry name" value="RRM"/>
    <property type="match status" value="1"/>
</dbReference>
<dbReference type="Pfam" id="PF00076">
    <property type="entry name" value="RRM_1"/>
    <property type="match status" value="1"/>
</dbReference>
<dbReference type="InterPro" id="IPR050886">
    <property type="entry name" value="RNA-binding_reg"/>
</dbReference>
<feature type="compositionally biased region" description="Basic and acidic residues" evidence="3">
    <location>
        <begin position="343"/>
        <end position="358"/>
    </location>
</feature>
<dbReference type="NCBIfam" id="TIGR02098">
    <property type="entry name" value="MJ0042_CXXC"/>
    <property type="match status" value="1"/>
</dbReference>
<dbReference type="SUPFAM" id="SSF54928">
    <property type="entry name" value="RNA-binding domain, RBD"/>
    <property type="match status" value="1"/>
</dbReference>
<evidence type="ECO:0000259" key="4">
    <source>
        <dbReference type="PROSITE" id="PS50102"/>
    </source>
</evidence>
<keyword evidence="6" id="KW-1185">Reference proteome</keyword>
<dbReference type="EMBL" id="HG002012">
    <property type="protein sequence ID" value="CDF39227.1"/>
    <property type="molecule type" value="Genomic_DNA"/>
</dbReference>
<feature type="compositionally biased region" description="Basic and acidic residues" evidence="3">
    <location>
        <begin position="171"/>
        <end position="184"/>
    </location>
</feature>
<feature type="domain" description="RRM" evidence="4">
    <location>
        <begin position="217"/>
        <end position="294"/>
    </location>
</feature>
<evidence type="ECO:0000313" key="6">
    <source>
        <dbReference type="Proteomes" id="UP000012073"/>
    </source>
</evidence>
<organism evidence="5 6">
    <name type="scientific">Chondrus crispus</name>
    <name type="common">Carrageen Irish moss</name>
    <name type="synonym">Polymorpha crispa</name>
    <dbReference type="NCBI Taxonomy" id="2769"/>
    <lineage>
        <taxon>Eukaryota</taxon>
        <taxon>Rhodophyta</taxon>
        <taxon>Florideophyceae</taxon>
        <taxon>Rhodymeniophycidae</taxon>
        <taxon>Gigartinales</taxon>
        <taxon>Gigartinaceae</taxon>
        <taxon>Chondrus</taxon>
    </lineage>
</organism>
<reference evidence="6" key="1">
    <citation type="journal article" date="2013" name="Proc. Natl. Acad. Sci. U.S.A.">
        <title>Genome structure and metabolic features in the red seaweed Chondrus crispus shed light on evolution of the Archaeplastida.</title>
        <authorList>
            <person name="Collen J."/>
            <person name="Porcel B."/>
            <person name="Carre W."/>
            <person name="Ball S.G."/>
            <person name="Chaparro C."/>
            <person name="Tonon T."/>
            <person name="Barbeyron T."/>
            <person name="Michel G."/>
            <person name="Noel B."/>
            <person name="Valentin K."/>
            <person name="Elias M."/>
            <person name="Artiguenave F."/>
            <person name="Arun A."/>
            <person name="Aury J.M."/>
            <person name="Barbosa-Neto J.F."/>
            <person name="Bothwell J.H."/>
            <person name="Bouget F.Y."/>
            <person name="Brillet L."/>
            <person name="Cabello-Hurtado F."/>
            <person name="Capella-Gutierrez S."/>
            <person name="Charrier B."/>
            <person name="Cladiere L."/>
            <person name="Cock J.M."/>
            <person name="Coelho S.M."/>
            <person name="Colleoni C."/>
            <person name="Czjzek M."/>
            <person name="Da Silva C."/>
            <person name="Delage L."/>
            <person name="Denoeud F."/>
            <person name="Deschamps P."/>
            <person name="Dittami S.M."/>
            <person name="Gabaldon T."/>
            <person name="Gachon C.M."/>
            <person name="Groisillier A."/>
            <person name="Herve C."/>
            <person name="Jabbari K."/>
            <person name="Katinka M."/>
            <person name="Kloareg B."/>
            <person name="Kowalczyk N."/>
            <person name="Labadie K."/>
            <person name="Leblanc C."/>
            <person name="Lopez P.J."/>
            <person name="McLachlan D.H."/>
            <person name="Meslet-Cladiere L."/>
            <person name="Moustafa A."/>
            <person name="Nehr Z."/>
            <person name="Nyvall Collen P."/>
            <person name="Panaud O."/>
            <person name="Partensky F."/>
            <person name="Poulain J."/>
            <person name="Rensing S.A."/>
            <person name="Rousvoal S."/>
            <person name="Samson G."/>
            <person name="Symeonidi A."/>
            <person name="Weissenbach J."/>
            <person name="Zambounis A."/>
            <person name="Wincker P."/>
            <person name="Boyen C."/>
        </authorList>
    </citation>
    <scope>NUCLEOTIDE SEQUENCE [LARGE SCALE GENOMIC DNA]</scope>
    <source>
        <strain evidence="6">cv. Stackhouse</strain>
    </source>
</reference>
<name>R7QL30_CHOCR</name>